<sequence length="424" mass="45684">MASLASSHRALARFASRQLRSQRRGFRSSPAAQAAHNFTMPALSPTMTEGNIASWKVKEGDEFQAGDVLLEVETDKAQMDVEAQDDGIVAKILTSDGAKGVKVGSRIAVFAEPGDDISSLEIPAEDSQTAAKVESGAPKEEQKASAEVSQQPKSTPKAPGAGQKQKYPLYPSVQVLLHTHNLNAEDIPPTGPNGRLLKGDVLAYLDRIPPSYPKEIADRISKLSHLDLSNVKPAAPKDAPKQAEVAPVEEKAEEIQVDVAVPVSLTAVMDVQRRIQESLGITLPLSTFLSRAIALANEDLPYTRKTPTADELFDAVLGLDKVYGKPSLTKDGSFEPQIVALPDPSLRVTRPAPSRPKKADLFDELIAPKQRKSTTTGRKTGPIGSIGTENIFSLSVGKEDEKRAKIFLERVKTVLEAEPGRLVL</sequence>
<dbReference type="HOGENOM" id="CLU_035825_2_0_1"/>
<dbReference type="Pfam" id="PF02817">
    <property type="entry name" value="E3_binding"/>
    <property type="match status" value="1"/>
</dbReference>
<dbReference type="RefSeq" id="XP_016212595.1">
    <property type="nucleotide sequence ID" value="XM_016359759.1"/>
</dbReference>
<dbReference type="AlphaFoldDB" id="A0A0D1XK63"/>
<name>A0A0D1XK63_9PEZI</name>
<proteinExistence type="inferred from homology"/>
<keyword evidence="3" id="KW-0809">Transit peptide</keyword>
<dbReference type="PANTHER" id="PTHR23151:SF82">
    <property type="entry name" value="PYRUVATE DEHYDROGENASE COMPLEX PROTEIN X COMPONENT, MITOCHONDRIAL"/>
    <property type="match status" value="1"/>
</dbReference>
<organism evidence="7 8">
    <name type="scientific">Verruconis gallopava</name>
    <dbReference type="NCBI Taxonomy" id="253628"/>
    <lineage>
        <taxon>Eukaryota</taxon>
        <taxon>Fungi</taxon>
        <taxon>Dikarya</taxon>
        <taxon>Ascomycota</taxon>
        <taxon>Pezizomycotina</taxon>
        <taxon>Dothideomycetes</taxon>
        <taxon>Pleosporomycetidae</taxon>
        <taxon>Venturiales</taxon>
        <taxon>Sympoventuriaceae</taxon>
        <taxon>Verruconis</taxon>
    </lineage>
</organism>
<dbReference type="OrthoDB" id="202158at2759"/>
<dbReference type="InterPro" id="IPR045257">
    <property type="entry name" value="E2/Pdx1"/>
</dbReference>
<dbReference type="GeneID" id="27314133"/>
<feature type="domain" description="Lipoyl-binding" evidence="5">
    <location>
        <begin position="35"/>
        <end position="111"/>
    </location>
</feature>
<accession>A0A0D1XK63</accession>
<reference evidence="7 8" key="1">
    <citation type="submission" date="2015-01" db="EMBL/GenBank/DDBJ databases">
        <title>The Genome Sequence of Ochroconis gallopava CBS43764.</title>
        <authorList>
            <consortium name="The Broad Institute Genomics Platform"/>
            <person name="Cuomo C."/>
            <person name="de Hoog S."/>
            <person name="Gorbushina A."/>
            <person name="Stielow B."/>
            <person name="Teixiera M."/>
            <person name="Abouelleil A."/>
            <person name="Chapman S.B."/>
            <person name="Priest M."/>
            <person name="Young S.K."/>
            <person name="Wortman J."/>
            <person name="Nusbaum C."/>
            <person name="Birren B."/>
        </authorList>
    </citation>
    <scope>NUCLEOTIDE SEQUENCE [LARGE SCALE GENOMIC DNA]</scope>
    <source>
        <strain evidence="7 8">CBS 43764</strain>
    </source>
</reference>
<evidence type="ECO:0000259" key="5">
    <source>
        <dbReference type="PROSITE" id="PS50968"/>
    </source>
</evidence>
<gene>
    <name evidence="7" type="ORF">PV09_06160</name>
</gene>
<evidence type="ECO:0000256" key="2">
    <source>
        <dbReference type="ARBA" id="ARBA00022823"/>
    </source>
</evidence>
<keyword evidence="8" id="KW-1185">Reference proteome</keyword>
<dbReference type="Pfam" id="PF00364">
    <property type="entry name" value="Biotin_lipoyl"/>
    <property type="match status" value="1"/>
</dbReference>
<dbReference type="InterPro" id="IPR003016">
    <property type="entry name" value="2-oxoA_DH_lipoyl-BS"/>
</dbReference>
<dbReference type="InterPro" id="IPR004167">
    <property type="entry name" value="PSBD"/>
</dbReference>
<dbReference type="SUPFAM" id="SSF47005">
    <property type="entry name" value="Peripheral subunit-binding domain of 2-oxo acid dehydrogenase complex"/>
    <property type="match status" value="1"/>
</dbReference>
<evidence type="ECO:0000256" key="3">
    <source>
        <dbReference type="ARBA" id="ARBA00022946"/>
    </source>
</evidence>
<evidence type="ECO:0000256" key="4">
    <source>
        <dbReference type="SAM" id="MobiDB-lite"/>
    </source>
</evidence>
<dbReference type="InterPro" id="IPR036625">
    <property type="entry name" value="E3-bd_dom_sf"/>
</dbReference>
<feature type="domain" description="Peripheral subunit-binding (PSBD)" evidence="6">
    <location>
        <begin position="168"/>
        <end position="205"/>
    </location>
</feature>
<dbReference type="GO" id="GO:0004742">
    <property type="term" value="F:dihydrolipoyllysine-residue acetyltransferase activity"/>
    <property type="evidence" value="ECO:0007669"/>
    <property type="project" value="TreeGrafter"/>
</dbReference>
<evidence type="ECO:0000259" key="6">
    <source>
        <dbReference type="PROSITE" id="PS51826"/>
    </source>
</evidence>
<dbReference type="InterPro" id="IPR011053">
    <property type="entry name" value="Single_hybrid_motif"/>
</dbReference>
<dbReference type="GO" id="GO:0045254">
    <property type="term" value="C:pyruvate dehydrogenase complex"/>
    <property type="evidence" value="ECO:0007669"/>
    <property type="project" value="InterPro"/>
</dbReference>
<feature type="region of interest" description="Disordered" evidence="4">
    <location>
        <begin position="123"/>
        <end position="165"/>
    </location>
</feature>
<dbReference type="FunCoup" id="A0A0D1XK63">
    <property type="interactions" value="112"/>
</dbReference>
<evidence type="ECO:0000313" key="8">
    <source>
        <dbReference type="Proteomes" id="UP000053259"/>
    </source>
</evidence>
<dbReference type="Gene3D" id="2.40.50.100">
    <property type="match status" value="1"/>
</dbReference>
<comment type="similarity">
    <text evidence="1">Belongs to the 2-oxoacid dehydrogenase family.</text>
</comment>
<dbReference type="VEuPathDB" id="FungiDB:PV09_06160"/>
<dbReference type="FunFam" id="2.40.50.100:FF:000010">
    <property type="entry name" value="Acetyltransferase component of pyruvate dehydrogenase complex"/>
    <property type="match status" value="1"/>
</dbReference>
<dbReference type="PROSITE" id="PS51826">
    <property type="entry name" value="PSBD"/>
    <property type="match status" value="1"/>
</dbReference>
<dbReference type="EMBL" id="KN847548">
    <property type="protein sequence ID" value="KIW02726.1"/>
    <property type="molecule type" value="Genomic_DNA"/>
</dbReference>
<dbReference type="CDD" id="cd06849">
    <property type="entry name" value="lipoyl_domain"/>
    <property type="match status" value="1"/>
</dbReference>
<evidence type="ECO:0000256" key="1">
    <source>
        <dbReference type="ARBA" id="ARBA00007317"/>
    </source>
</evidence>
<dbReference type="SUPFAM" id="SSF51230">
    <property type="entry name" value="Single hybrid motif"/>
    <property type="match status" value="1"/>
</dbReference>
<dbReference type="GO" id="GO:0006086">
    <property type="term" value="P:pyruvate decarboxylation to acetyl-CoA"/>
    <property type="evidence" value="ECO:0007669"/>
    <property type="project" value="InterPro"/>
</dbReference>
<protein>
    <submittedName>
        <fullName evidence="7">Uncharacterized protein</fullName>
    </submittedName>
</protein>
<dbReference type="InterPro" id="IPR000089">
    <property type="entry name" value="Biotin_lipoyl"/>
</dbReference>
<dbReference type="STRING" id="253628.A0A0D1XK63"/>
<dbReference type="PROSITE" id="PS00189">
    <property type="entry name" value="LIPOYL"/>
    <property type="match status" value="1"/>
</dbReference>
<dbReference type="InParanoid" id="A0A0D1XK63"/>
<keyword evidence="2" id="KW-0450">Lipoyl</keyword>
<evidence type="ECO:0000313" key="7">
    <source>
        <dbReference type="EMBL" id="KIW02726.1"/>
    </source>
</evidence>
<dbReference type="Gene3D" id="4.10.320.10">
    <property type="entry name" value="E3-binding domain"/>
    <property type="match status" value="1"/>
</dbReference>
<dbReference type="PROSITE" id="PS50968">
    <property type="entry name" value="BIOTINYL_LIPOYL"/>
    <property type="match status" value="1"/>
</dbReference>
<dbReference type="Proteomes" id="UP000053259">
    <property type="component" value="Unassembled WGS sequence"/>
</dbReference>
<dbReference type="PANTHER" id="PTHR23151">
    <property type="entry name" value="DIHYDROLIPOAMIDE ACETYL/SUCCINYL-TRANSFERASE-RELATED"/>
    <property type="match status" value="1"/>
</dbReference>